<feature type="site" description="Transition state stabilizer" evidence="8">
    <location>
        <position position="105"/>
    </location>
</feature>
<evidence type="ECO:0000256" key="5">
    <source>
        <dbReference type="ARBA" id="ARBA00023004"/>
    </source>
</evidence>
<comment type="similarity">
    <text evidence="8 9">Belongs to the peroxidase family. Peroxidase/catalase subfamily.</text>
</comment>
<dbReference type="AlphaFoldDB" id="A0A2I7N2Z3"/>
<dbReference type="RefSeq" id="WP_102950124.1">
    <property type="nucleotide sequence ID" value="NZ_CP024847.1"/>
</dbReference>
<evidence type="ECO:0000256" key="1">
    <source>
        <dbReference type="ARBA" id="ARBA00022559"/>
    </source>
</evidence>
<dbReference type="InterPro" id="IPR019793">
    <property type="entry name" value="Peroxidases_heam-ligand_BS"/>
</dbReference>
<dbReference type="OrthoDB" id="9759743at2"/>
<dbReference type="GO" id="GO:0046872">
    <property type="term" value="F:metal ion binding"/>
    <property type="evidence" value="ECO:0007669"/>
    <property type="project" value="UniProtKB-KW"/>
</dbReference>
<comment type="function">
    <text evidence="8">Bifunctional enzyme with both catalase and broad-spectrum peroxidase activity.</text>
</comment>
<gene>
    <name evidence="8 12" type="primary">katG</name>
    <name evidence="12" type="ORF">CUN60_00425</name>
</gene>
<dbReference type="Gene3D" id="1.10.520.10">
    <property type="match status" value="2"/>
</dbReference>
<evidence type="ECO:0000256" key="2">
    <source>
        <dbReference type="ARBA" id="ARBA00022617"/>
    </source>
</evidence>
<dbReference type="InterPro" id="IPR002016">
    <property type="entry name" value="Haem_peroxidase"/>
</dbReference>
<organism evidence="12 13">
    <name type="scientific">Aquella oligotrophica</name>
    <dbReference type="NCBI Taxonomy" id="2067065"/>
    <lineage>
        <taxon>Bacteria</taxon>
        <taxon>Pseudomonadati</taxon>
        <taxon>Pseudomonadota</taxon>
        <taxon>Betaproteobacteria</taxon>
        <taxon>Neisseriales</taxon>
        <taxon>Neisseriaceae</taxon>
        <taxon>Aquella</taxon>
    </lineage>
</organism>
<dbReference type="Proteomes" id="UP000236655">
    <property type="component" value="Chromosome"/>
</dbReference>
<accession>A0A2I7N2Z3</accession>
<feature type="compositionally biased region" description="Low complexity" evidence="10">
    <location>
        <begin position="26"/>
        <end position="51"/>
    </location>
</feature>
<dbReference type="NCBIfam" id="TIGR00198">
    <property type="entry name" value="cat_per_HPI"/>
    <property type="match status" value="1"/>
</dbReference>
<feature type="binding site" description="axial binding residue" evidence="8">
    <location>
        <position position="269"/>
    </location>
    <ligand>
        <name>heme b</name>
        <dbReference type="ChEBI" id="CHEBI:60344"/>
    </ligand>
    <ligandPart>
        <name>Fe</name>
        <dbReference type="ChEBI" id="CHEBI:18248"/>
    </ligandPart>
</feature>
<keyword evidence="6 8" id="KW-0376">Hydrogen peroxide</keyword>
<comment type="catalytic activity">
    <reaction evidence="7 8 9">
        <text>2 H2O2 = O2 + 2 H2O</text>
        <dbReference type="Rhea" id="RHEA:20309"/>
        <dbReference type="ChEBI" id="CHEBI:15377"/>
        <dbReference type="ChEBI" id="CHEBI:15379"/>
        <dbReference type="ChEBI" id="CHEBI:16240"/>
        <dbReference type="EC" id="1.11.1.21"/>
    </reaction>
</comment>
<dbReference type="SUPFAM" id="SSF48113">
    <property type="entry name" value="Heme-dependent peroxidases"/>
    <property type="match status" value="2"/>
</dbReference>
<evidence type="ECO:0000256" key="8">
    <source>
        <dbReference type="HAMAP-Rule" id="MF_01961"/>
    </source>
</evidence>
<dbReference type="Gene3D" id="1.10.420.10">
    <property type="entry name" value="Peroxidase, domain 2"/>
    <property type="match status" value="2"/>
</dbReference>
<feature type="active site" description="Proton acceptor" evidence="8">
    <location>
        <position position="109"/>
    </location>
</feature>
<feature type="chain" id="PRO_5014206774" description="Catalase-peroxidase" evidence="8 9">
    <location>
        <begin position="24"/>
        <end position="743"/>
    </location>
</feature>
<evidence type="ECO:0000256" key="7">
    <source>
        <dbReference type="ARBA" id="ARBA00049145"/>
    </source>
</evidence>
<comment type="cofactor">
    <cofactor evidence="8">
        <name>heme b</name>
        <dbReference type="ChEBI" id="CHEBI:60344"/>
    </cofactor>
    <text evidence="8">Binds 1 heme b (iron(II)-protoporphyrin IX) group per dimer.</text>
</comment>
<dbReference type="GO" id="GO:0005829">
    <property type="term" value="C:cytosol"/>
    <property type="evidence" value="ECO:0007669"/>
    <property type="project" value="TreeGrafter"/>
</dbReference>
<evidence type="ECO:0000313" key="13">
    <source>
        <dbReference type="Proteomes" id="UP000236655"/>
    </source>
</evidence>
<sequence length="743" mass="81940" precursor="true">MQKKIISVLIASGVFLAITNVMAEGNSPKNKNNNNSSIASSPSLDLSPLRNLNTVDNPMDKDYNYHQAFKKLDVNQLKKDMQALLTQSQDWWPADYGNYGPFFIRLSWHDAGTYRISDGRGGANRGQQRFSPLNSWPDNVNLDKARQLLWPLKQKYGNAVSWSDLIVLAGTVSLESMGMKPIGFAFGREDDWQGDDTNWGASPEVLSSNVKNGKLLKPFSATQMGLIYVNPEGPDGKPDRAGAASGIRQAFGGMGMNDEETVALIAGGHAFGKAHGAAPANKYVGPAPDKAPIEQQGFGWQSSYKSGKGADAIGSGLEGAWTSSPTMWNYDYLRNLYTLNWQLTKSPGGAHQWVPTNATQQNMVPDAYKSDVTHKPMMFTTDLALKEDPVFNKYAEEFYKNPQEFQKAFANAWFKLTHRDMGPKSRYMGPWIPQQDFIWQDPLPKANYKQVSPQDIAQLKKDILNSGLTNSQLVRTAWDSASTYRKTDYRGGSNGGRIALAPEKDWAMNEPAQLAKVLAKLKAIQTNFNNSKQDGTKVSLADLIVLGGNTAIEQAAKNAGYNIQVPFTPGRTDATQEQTDIAATNYLKTKSDGFINYTDGSENPNKLPQALVEKASMLNLNVPEMTALIGGLRVLNTNYQGSSDGVFTTTPGKLNNAYFVNLLDMSTAWKKATKNGEYIGYDRQTGKQKWTGSSVDLIFGSNSELKAVAQVYAENGNEQKFVNDFVKAWNKVMMLGRFDLLNK</sequence>
<dbReference type="EC" id="1.11.1.21" evidence="8 9"/>
<dbReference type="KEGG" id="nba:CUN60_00425"/>
<evidence type="ECO:0000256" key="4">
    <source>
        <dbReference type="ARBA" id="ARBA00023002"/>
    </source>
</evidence>
<comment type="catalytic activity">
    <reaction evidence="8 9">
        <text>H2O2 + AH2 = A + 2 H2O</text>
        <dbReference type="Rhea" id="RHEA:30275"/>
        <dbReference type="ChEBI" id="CHEBI:13193"/>
        <dbReference type="ChEBI" id="CHEBI:15377"/>
        <dbReference type="ChEBI" id="CHEBI:16240"/>
        <dbReference type="ChEBI" id="CHEBI:17499"/>
        <dbReference type="EC" id="1.11.1.21"/>
    </reaction>
</comment>
<dbReference type="PROSITE" id="PS00435">
    <property type="entry name" value="PEROXIDASE_1"/>
    <property type="match status" value="1"/>
</dbReference>
<dbReference type="GO" id="GO:0020037">
    <property type="term" value="F:heme binding"/>
    <property type="evidence" value="ECO:0007669"/>
    <property type="project" value="InterPro"/>
</dbReference>
<feature type="domain" description="Plant heme peroxidase family profile" evidence="11">
    <location>
        <begin position="142"/>
        <end position="429"/>
    </location>
</feature>
<evidence type="ECO:0000256" key="10">
    <source>
        <dbReference type="SAM" id="MobiDB-lite"/>
    </source>
</evidence>
<dbReference type="Pfam" id="PF00141">
    <property type="entry name" value="peroxidase"/>
    <property type="match status" value="2"/>
</dbReference>
<dbReference type="HAMAP" id="MF_01961">
    <property type="entry name" value="Catal_peroxid"/>
    <property type="match status" value="1"/>
</dbReference>
<reference evidence="13" key="1">
    <citation type="submission" date="2017-11" db="EMBL/GenBank/DDBJ databases">
        <authorList>
            <person name="Chan K.G."/>
            <person name="Lee L.S."/>
        </authorList>
    </citation>
    <scope>NUCLEOTIDE SEQUENCE [LARGE SCALE GENOMIC DNA]</scope>
    <source>
        <strain evidence="13">DSM 100970</strain>
    </source>
</reference>
<evidence type="ECO:0000259" key="11">
    <source>
        <dbReference type="PROSITE" id="PS50873"/>
    </source>
</evidence>
<keyword evidence="3 8" id="KW-0479">Metal-binding</keyword>
<protein>
    <recommendedName>
        <fullName evidence="8 9">Catalase-peroxidase</fullName>
        <shortName evidence="8">CP</shortName>
        <ecNumber evidence="8 9">1.11.1.21</ecNumber>
    </recommendedName>
    <alternativeName>
        <fullName evidence="8">Peroxidase/catalase</fullName>
    </alternativeName>
</protein>
<dbReference type="PANTHER" id="PTHR30555:SF0">
    <property type="entry name" value="CATALASE-PEROXIDASE"/>
    <property type="match status" value="1"/>
</dbReference>
<name>A0A2I7N2Z3_9NEIS</name>
<proteinExistence type="inferred from homology"/>
<keyword evidence="13" id="KW-1185">Reference proteome</keyword>
<dbReference type="EMBL" id="CP024847">
    <property type="protein sequence ID" value="AUR50824.1"/>
    <property type="molecule type" value="Genomic_DNA"/>
</dbReference>
<dbReference type="PRINTS" id="PR00460">
    <property type="entry name" value="BPEROXIDASE"/>
</dbReference>
<dbReference type="CDD" id="cd08200">
    <property type="entry name" value="catalase_peroxidase_2"/>
    <property type="match status" value="1"/>
</dbReference>
<dbReference type="InterPro" id="IPR010255">
    <property type="entry name" value="Haem_peroxidase_sf"/>
</dbReference>
<keyword evidence="8 9" id="KW-0732">Signal</keyword>
<keyword evidence="4 8" id="KW-0560">Oxidoreductase</keyword>
<evidence type="ECO:0000256" key="9">
    <source>
        <dbReference type="RuleBase" id="RU003451"/>
    </source>
</evidence>
<dbReference type="PRINTS" id="PR00458">
    <property type="entry name" value="PEROXIDASE"/>
</dbReference>
<dbReference type="PROSITE" id="PS00436">
    <property type="entry name" value="PEROXIDASE_2"/>
    <property type="match status" value="1"/>
</dbReference>
<dbReference type="NCBIfam" id="NF011635">
    <property type="entry name" value="PRK15061.1"/>
    <property type="match status" value="1"/>
</dbReference>
<feature type="region of interest" description="Disordered" evidence="10">
    <location>
        <begin position="25"/>
        <end position="51"/>
    </location>
</feature>
<dbReference type="GO" id="GO:0042744">
    <property type="term" value="P:hydrogen peroxide catabolic process"/>
    <property type="evidence" value="ECO:0007669"/>
    <property type="project" value="UniProtKB-KW"/>
</dbReference>
<dbReference type="GO" id="GO:0070301">
    <property type="term" value="P:cellular response to hydrogen peroxide"/>
    <property type="evidence" value="ECO:0007669"/>
    <property type="project" value="TreeGrafter"/>
</dbReference>
<comment type="caution">
    <text evidence="8">Lacks conserved residue(s) required for the propagation of feature annotation.</text>
</comment>
<comment type="PTM">
    <text evidence="8">Formation of the three residue Trp-Tyr-Met cross-link is important for the catalase, but not the peroxidase activity of the enzyme.</text>
</comment>
<dbReference type="InterPro" id="IPR000763">
    <property type="entry name" value="Catalase_peroxidase"/>
</dbReference>
<keyword evidence="2 8" id="KW-0349">Heme</keyword>
<comment type="subunit">
    <text evidence="8">Homodimer or homotetramer.</text>
</comment>
<evidence type="ECO:0000313" key="12">
    <source>
        <dbReference type="EMBL" id="AUR50824.1"/>
    </source>
</evidence>
<feature type="signal peptide" evidence="8 9">
    <location>
        <begin position="1"/>
        <end position="23"/>
    </location>
</feature>
<evidence type="ECO:0000256" key="3">
    <source>
        <dbReference type="ARBA" id="ARBA00022723"/>
    </source>
</evidence>
<evidence type="ECO:0000256" key="6">
    <source>
        <dbReference type="ARBA" id="ARBA00023324"/>
    </source>
</evidence>
<feature type="domain" description="Plant heme peroxidase family profile" evidence="11">
    <location>
        <begin position="503"/>
        <end position="743"/>
    </location>
</feature>
<feature type="cross-link" description="Tryptophyl-tyrosyl-methioninium (Tyr-Met) (with Trp-108)" evidence="8">
    <location>
        <begin position="228"/>
        <end position="254"/>
    </location>
</feature>
<keyword evidence="5 8" id="KW-0408">Iron</keyword>
<keyword evidence="1 8" id="KW-0575">Peroxidase</keyword>
<dbReference type="PROSITE" id="PS50873">
    <property type="entry name" value="PEROXIDASE_4"/>
    <property type="match status" value="2"/>
</dbReference>
<dbReference type="GO" id="GO:0004096">
    <property type="term" value="F:catalase activity"/>
    <property type="evidence" value="ECO:0007669"/>
    <property type="project" value="UniProtKB-UniRule"/>
</dbReference>
<dbReference type="PANTHER" id="PTHR30555">
    <property type="entry name" value="HYDROPEROXIDASE I, BIFUNCTIONAL CATALASE-PEROXIDASE"/>
    <property type="match status" value="1"/>
</dbReference>
<dbReference type="InterPro" id="IPR019794">
    <property type="entry name" value="Peroxidases_AS"/>
</dbReference>